<dbReference type="RefSeq" id="WP_377282703.1">
    <property type="nucleotide sequence ID" value="NZ_JBHRSI010000007.1"/>
</dbReference>
<keyword evidence="3" id="KW-1185">Reference proteome</keyword>
<dbReference type="CDD" id="cd07040">
    <property type="entry name" value="HP"/>
    <property type="match status" value="1"/>
</dbReference>
<evidence type="ECO:0000313" key="2">
    <source>
        <dbReference type="EMBL" id="MFD1782766.1"/>
    </source>
</evidence>
<dbReference type="SUPFAM" id="SSF53254">
    <property type="entry name" value="Phosphoglycerate mutase-like"/>
    <property type="match status" value="1"/>
</dbReference>
<dbReference type="PANTHER" id="PTHR20935:SF1">
    <property type="entry name" value="SLL1549 PROTEIN"/>
    <property type="match status" value="1"/>
</dbReference>
<dbReference type="InterPro" id="IPR051021">
    <property type="entry name" value="Mito_Ser/Thr_phosphatase"/>
</dbReference>
<dbReference type="Gene3D" id="3.40.50.1240">
    <property type="entry name" value="Phosphoglycerate mutase-like"/>
    <property type="match status" value="1"/>
</dbReference>
<proteinExistence type="predicted"/>
<name>A0ABW4MYL6_9CAUL</name>
<dbReference type="EMBL" id="JBHUEY010000001">
    <property type="protein sequence ID" value="MFD1782766.1"/>
    <property type="molecule type" value="Genomic_DNA"/>
</dbReference>
<gene>
    <name evidence="2" type="ORF">ACFSC0_05130</name>
</gene>
<dbReference type="Pfam" id="PF00300">
    <property type="entry name" value="His_Phos_1"/>
    <property type="match status" value="1"/>
</dbReference>
<dbReference type="PANTHER" id="PTHR20935">
    <property type="entry name" value="PHOSPHOGLYCERATE MUTASE-RELATED"/>
    <property type="match status" value="1"/>
</dbReference>
<evidence type="ECO:0000256" key="1">
    <source>
        <dbReference type="ARBA" id="ARBA00022801"/>
    </source>
</evidence>
<dbReference type="InterPro" id="IPR029033">
    <property type="entry name" value="His_PPase_superfam"/>
</dbReference>
<evidence type="ECO:0000313" key="3">
    <source>
        <dbReference type="Proteomes" id="UP001597237"/>
    </source>
</evidence>
<comment type="caution">
    <text evidence="2">The sequence shown here is derived from an EMBL/GenBank/DDBJ whole genome shotgun (WGS) entry which is preliminary data.</text>
</comment>
<dbReference type="InterPro" id="IPR013078">
    <property type="entry name" value="His_Pase_superF_clade-1"/>
</dbReference>
<organism evidence="2 3">
    <name type="scientific">Phenylobacterium terrae</name>
    <dbReference type="NCBI Taxonomy" id="2665495"/>
    <lineage>
        <taxon>Bacteria</taxon>
        <taxon>Pseudomonadati</taxon>
        <taxon>Pseudomonadota</taxon>
        <taxon>Alphaproteobacteria</taxon>
        <taxon>Caulobacterales</taxon>
        <taxon>Caulobacteraceae</taxon>
        <taxon>Phenylobacterium</taxon>
    </lineage>
</organism>
<protein>
    <submittedName>
        <fullName evidence="2">SixA phosphatase family protein</fullName>
    </submittedName>
</protein>
<keyword evidence="1" id="KW-0378">Hydrolase</keyword>
<dbReference type="Proteomes" id="UP001597237">
    <property type="component" value="Unassembled WGS sequence"/>
</dbReference>
<accession>A0ABW4MYL6</accession>
<reference evidence="3" key="1">
    <citation type="journal article" date="2019" name="Int. J. Syst. Evol. Microbiol.">
        <title>The Global Catalogue of Microorganisms (GCM) 10K type strain sequencing project: providing services to taxonomists for standard genome sequencing and annotation.</title>
        <authorList>
            <consortium name="The Broad Institute Genomics Platform"/>
            <consortium name="The Broad Institute Genome Sequencing Center for Infectious Disease"/>
            <person name="Wu L."/>
            <person name="Ma J."/>
        </authorList>
    </citation>
    <scope>NUCLEOTIDE SEQUENCE [LARGE SCALE GENOMIC DNA]</scope>
    <source>
        <strain evidence="3">DFY28</strain>
    </source>
</reference>
<sequence length="166" mass="17703">MDRLILFRHGDAERQSASGEDFDRRLTSTGRRESLETGENLAHLGFAPDVTLVSGAARARETWASAQPALPCREVRFDDRLYLAEAPVIREAAETAGEAARTVMVVGHNPGLQELIVGLLIEGASAPQLIARAKAGFPTGAAAVFLIDANGRPAFDGLLLPSGRSR</sequence>